<keyword evidence="7 10" id="KW-0067">ATP-binding</keyword>
<dbReference type="InterPro" id="IPR001272">
    <property type="entry name" value="PEP_carboxykinase_ATP"/>
</dbReference>
<organism evidence="11 12">
    <name type="scientific">Olivibacter domesticus</name>
    <name type="common">Pseudosphingobacterium domesticum</name>
    <dbReference type="NCBI Taxonomy" id="407022"/>
    <lineage>
        <taxon>Bacteria</taxon>
        <taxon>Pseudomonadati</taxon>
        <taxon>Bacteroidota</taxon>
        <taxon>Sphingobacteriia</taxon>
        <taxon>Sphingobacteriales</taxon>
        <taxon>Sphingobacteriaceae</taxon>
        <taxon>Olivibacter</taxon>
    </lineage>
</organism>
<feature type="binding site" evidence="10">
    <location>
        <position position="219"/>
    </location>
    <ligand>
        <name>Mn(2+)</name>
        <dbReference type="ChEBI" id="CHEBI:29035"/>
    </ligand>
</feature>
<dbReference type="Gene3D" id="2.170.8.10">
    <property type="entry name" value="Phosphoenolpyruvate Carboxykinase, domain 2"/>
    <property type="match status" value="1"/>
</dbReference>
<dbReference type="GO" id="GO:0016301">
    <property type="term" value="F:kinase activity"/>
    <property type="evidence" value="ECO:0007669"/>
    <property type="project" value="UniProtKB-KW"/>
</dbReference>
<name>A0A1H7PTN8_OLID1</name>
<dbReference type="STRING" id="407022.SAMN05661044_02359"/>
<dbReference type="SUPFAM" id="SSF53795">
    <property type="entry name" value="PEP carboxykinase-like"/>
    <property type="match status" value="1"/>
</dbReference>
<reference evidence="12" key="1">
    <citation type="submission" date="2016-10" db="EMBL/GenBank/DDBJ databases">
        <authorList>
            <person name="Varghese N."/>
            <person name="Submissions S."/>
        </authorList>
    </citation>
    <scope>NUCLEOTIDE SEQUENCE [LARGE SCALE GENOMIC DNA]</scope>
    <source>
        <strain evidence="12">DSM 18733</strain>
    </source>
</reference>
<comment type="catalytic activity">
    <reaction evidence="9 10">
        <text>oxaloacetate + ATP = phosphoenolpyruvate + ADP + CO2</text>
        <dbReference type="Rhea" id="RHEA:18617"/>
        <dbReference type="ChEBI" id="CHEBI:16452"/>
        <dbReference type="ChEBI" id="CHEBI:16526"/>
        <dbReference type="ChEBI" id="CHEBI:30616"/>
        <dbReference type="ChEBI" id="CHEBI:58702"/>
        <dbReference type="ChEBI" id="CHEBI:456216"/>
        <dbReference type="EC" id="4.1.1.49"/>
    </reaction>
</comment>
<gene>
    <name evidence="10" type="primary">pckA</name>
    <name evidence="11" type="ORF">SAMN05661044_02359</name>
</gene>
<feature type="binding site" evidence="10">
    <location>
        <position position="285"/>
    </location>
    <ligand>
        <name>ATP</name>
        <dbReference type="ChEBI" id="CHEBI:30616"/>
    </ligand>
</feature>
<feature type="binding site" evidence="10">
    <location>
        <position position="199"/>
    </location>
    <ligand>
        <name>ATP</name>
        <dbReference type="ChEBI" id="CHEBI:30616"/>
    </ligand>
</feature>
<sequence length="540" mass="59926">MNSTISNLLDLGNQKFSPKGKVYYQLSVPELIEHALINREGSLTINGALAADTGKFTGRSPRDRYIVYDDETKNTIWWGDINQALDVKYYKMLLDKMCQYMEKINLYIRDGYVCADERHRLTLKVITESAYQNIFANNLFLRPNNNERFLSIDWTIIAIPSFEANPTTDGVNNPNFVIINFVEKTVLIGGTGYTGEIKKSIFSVLNYILPKEKGVLSMHCSANVGKKRGDTALFFGLSGTGKTTLSADEQRMLVGDDEHGWDHNGIFNFEGGCYAKCVGLEAKQEPQIFNAIKFGTLLENICLLEGTRIPDYNNISKTENTRAAYPASFIEGALEPAVALHPQHIFFLTADAFGVLPPISKLTVEQAMYHFISGYTAKVAGTEAGVNEPVATFSACFGKAFLPLRPGKYAAILGEKLQDHAAKVWLVNTGWIGGAYGVGKRISLHYTRNLIKAALEGDLDQVMYQKHLIFGLSYPTICPGVPSEVLSPRDSWEDKDAYFIQANKLAEAFVANFKQYEKGVSAEVMAAAPKKIDYRKGVVS</sequence>
<dbReference type="PIRSF" id="PIRSF006294">
    <property type="entry name" value="PEP_crbxkin"/>
    <property type="match status" value="1"/>
</dbReference>
<accession>A0A1H7PTN8</accession>
<dbReference type="Pfam" id="PF01293">
    <property type="entry name" value="PEPCK_ATP"/>
    <property type="match status" value="1"/>
</dbReference>
<dbReference type="GO" id="GO:0004612">
    <property type="term" value="F:phosphoenolpyruvate carboxykinase (ATP) activity"/>
    <property type="evidence" value="ECO:0007669"/>
    <property type="project" value="UniProtKB-UniRule"/>
</dbReference>
<keyword evidence="5 10" id="KW-0547">Nucleotide-binding</keyword>
<feature type="binding site" evidence="10">
    <location>
        <position position="199"/>
    </location>
    <ligand>
        <name>substrate</name>
    </ligand>
</feature>
<feature type="binding site" evidence="10">
    <location>
        <position position="219"/>
    </location>
    <ligand>
        <name>ATP</name>
        <dbReference type="ChEBI" id="CHEBI:30616"/>
    </ligand>
</feature>
<evidence type="ECO:0000256" key="4">
    <source>
        <dbReference type="ARBA" id="ARBA00022432"/>
    </source>
</evidence>
<dbReference type="NCBIfam" id="TIGR00224">
    <property type="entry name" value="pckA"/>
    <property type="match status" value="1"/>
</dbReference>
<feature type="binding site" evidence="10">
    <location>
        <position position="447"/>
    </location>
    <ligand>
        <name>ATP</name>
        <dbReference type="ChEBI" id="CHEBI:30616"/>
    </ligand>
</feature>
<dbReference type="GO" id="GO:0006094">
    <property type="term" value="P:gluconeogenesis"/>
    <property type="evidence" value="ECO:0007669"/>
    <property type="project" value="UniProtKB-UniRule"/>
</dbReference>
<comment type="subcellular location">
    <subcellularLocation>
        <location evidence="10">Cytoplasm</location>
    </subcellularLocation>
</comment>
<dbReference type="Gene3D" id="3.40.449.10">
    <property type="entry name" value="Phosphoenolpyruvate Carboxykinase, domain 1"/>
    <property type="match status" value="1"/>
</dbReference>
<feature type="binding site" evidence="10">
    <location>
        <position position="257"/>
    </location>
    <ligand>
        <name>Mn(2+)</name>
        <dbReference type="ChEBI" id="CHEBI:29035"/>
    </ligand>
</feature>
<dbReference type="OrthoDB" id="9806325at2"/>
<dbReference type="HAMAP" id="MF_00453">
    <property type="entry name" value="PEPCK_ATP"/>
    <property type="match status" value="1"/>
</dbReference>
<dbReference type="InterPro" id="IPR013035">
    <property type="entry name" value="PEP_carboxykinase_C"/>
</dbReference>
<evidence type="ECO:0000313" key="11">
    <source>
        <dbReference type="EMBL" id="SEL39261.1"/>
    </source>
</evidence>
<dbReference type="EMBL" id="FOAF01000002">
    <property type="protein sequence ID" value="SEL39261.1"/>
    <property type="molecule type" value="Genomic_DNA"/>
</dbReference>
<dbReference type="Proteomes" id="UP000199421">
    <property type="component" value="Unassembled WGS sequence"/>
</dbReference>
<keyword evidence="6 10" id="KW-0210">Decarboxylase</keyword>
<feature type="binding site" evidence="10">
    <location>
        <position position="322"/>
    </location>
    <ligand>
        <name>substrate</name>
    </ligand>
</feature>
<dbReference type="EC" id="4.1.1.49" evidence="3 10"/>
<keyword evidence="4 10" id="KW-0312">Gluconeogenesis</keyword>
<evidence type="ECO:0000256" key="8">
    <source>
        <dbReference type="ARBA" id="ARBA00023239"/>
    </source>
</evidence>
<dbReference type="GO" id="GO:0005524">
    <property type="term" value="F:ATP binding"/>
    <property type="evidence" value="ECO:0007669"/>
    <property type="project" value="UniProtKB-UniRule"/>
</dbReference>
<evidence type="ECO:0000256" key="9">
    <source>
        <dbReference type="ARBA" id="ARBA00047371"/>
    </source>
</evidence>
<dbReference type="SUPFAM" id="SSF68923">
    <property type="entry name" value="PEP carboxykinase N-terminal domain"/>
    <property type="match status" value="1"/>
</dbReference>
<keyword evidence="11" id="KW-0418">Kinase</keyword>
<dbReference type="RefSeq" id="WP_093324314.1">
    <property type="nucleotide sequence ID" value="NZ_FOAF01000002.1"/>
</dbReference>
<evidence type="ECO:0000256" key="10">
    <source>
        <dbReference type="HAMAP-Rule" id="MF_00453"/>
    </source>
</evidence>
<evidence type="ECO:0000256" key="7">
    <source>
        <dbReference type="ARBA" id="ARBA00022840"/>
    </source>
</evidence>
<dbReference type="GO" id="GO:0046872">
    <property type="term" value="F:metal ion binding"/>
    <property type="evidence" value="ECO:0007669"/>
    <property type="project" value="UniProtKB-KW"/>
</dbReference>
<dbReference type="GO" id="GO:0005829">
    <property type="term" value="C:cytosol"/>
    <property type="evidence" value="ECO:0007669"/>
    <property type="project" value="TreeGrafter"/>
</dbReference>
<evidence type="ECO:0000256" key="1">
    <source>
        <dbReference type="ARBA" id="ARBA00004742"/>
    </source>
</evidence>
<evidence type="ECO:0000313" key="12">
    <source>
        <dbReference type="Proteomes" id="UP000199421"/>
    </source>
</evidence>
<keyword evidence="10" id="KW-0479">Metal-binding</keyword>
<feature type="binding site" evidence="10">
    <location>
        <position position="59"/>
    </location>
    <ligand>
        <name>substrate</name>
    </ligand>
</feature>
<keyword evidence="10" id="KW-0464">Manganese</keyword>
<dbReference type="UniPathway" id="UPA00138"/>
<dbReference type="NCBIfam" id="NF006821">
    <property type="entry name" value="PRK09344.1-3"/>
    <property type="match status" value="1"/>
</dbReference>
<comment type="similarity">
    <text evidence="2 10">Belongs to the phosphoenolpyruvate carboxykinase (ATP) family.</text>
</comment>
<evidence type="ECO:0000256" key="2">
    <source>
        <dbReference type="ARBA" id="ARBA00006052"/>
    </source>
</evidence>
<feature type="binding site" evidence="10">
    <location>
        <begin position="236"/>
        <end position="244"/>
    </location>
    <ligand>
        <name>ATP</name>
        <dbReference type="ChEBI" id="CHEBI:30616"/>
    </ligand>
</feature>
<keyword evidence="8 10" id="KW-0456">Lyase</keyword>
<dbReference type="NCBIfam" id="NF006820">
    <property type="entry name" value="PRK09344.1-2"/>
    <property type="match status" value="1"/>
</dbReference>
<evidence type="ECO:0000256" key="3">
    <source>
        <dbReference type="ARBA" id="ARBA00012363"/>
    </source>
</evidence>
<proteinExistence type="inferred from homology"/>
<dbReference type="AlphaFoldDB" id="A0A1H7PTN8"/>
<keyword evidence="12" id="KW-1185">Reference proteome</keyword>
<feature type="binding site" evidence="10">
    <location>
        <position position="199"/>
    </location>
    <ligand>
        <name>Mn(2+)</name>
        <dbReference type="ChEBI" id="CHEBI:29035"/>
    </ligand>
</feature>
<dbReference type="Gene3D" id="3.90.228.20">
    <property type="match status" value="1"/>
</dbReference>
<comment type="function">
    <text evidence="10">Involved in the gluconeogenesis. Catalyzes the conversion of oxaloacetate (OAA) to phosphoenolpyruvate (PEP) through direct phosphoryl transfer between the nucleoside triphosphate and OAA.</text>
</comment>
<keyword evidence="10" id="KW-0963">Cytoplasm</keyword>
<dbReference type="PANTHER" id="PTHR30031">
    <property type="entry name" value="PHOSPHOENOLPYRUVATE CARBOXYKINASE ATP"/>
    <property type="match status" value="1"/>
</dbReference>
<feature type="binding site" evidence="10">
    <location>
        <position position="193"/>
    </location>
    <ligand>
        <name>substrate</name>
    </ligand>
</feature>
<protein>
    <recommendedName>
        <fullName evidence="3 10">Phosphoenolpyruvate carboxykinase (ATP)</fullName>
        <shortName evidence="10">PCK</shortName>
        <shortName evidence="10">PEP carboxykinase</shortName>
        <shortName evidence="10">PEPCK</shortName>
        <ecNumber evidence="3 10">4.1.1.49</ecNumber>
    </recommendedName>
</protein>
<evidence type="ECO:0000256" key="5">
    <source>
        <dbReference type="ARBA" id="ARBA00022741"/>
    </source>
</evidence>
<feature type="binding site" evidence="10">
    <location>
        <begin position="441"/>
        <end position="442"/>
    </location>
    <ligand>
        <name>ATP</name>
        <dbReference type="ChEBI" id="CHEBI:30616"/>
    </ligand>
</feature>
<comment type="pathway">
    <text evidence="1 10">Carbohydrate biosynthesis; gluconeogenesis.</text>
</comment>
<comment type="cofactor">
    <cofactor evidence="10">
        <name>Mn(2+)</name>
        <dbReference type="ChEBI" id="CHEBI:29035"/>
    </cofactor>
    <text evidence="10">Binds 1 Mn(2+) ion per subunit.</text>
</comment>
<evidence type="ECO:0000256" key="6">
    <source>
        <dbReference type="ARBA" id="ARBA00022793"/>
    </source>
</evidence>
<keyword evidence="11" id="KW-0808">Transferase</keyword>
<dbReference type="InterPro" id="IPR008210">
    <property type="entry name" value="PEP_carboxykinase_N"/>
</dbReference>
<dbReference type="PANTHER" id="PTHR30031:SF0">
    <property type="entry name" value="PHOSPHOENOLPYRUVATE CARBOXYKINASE (ATP)"/>
    <property type="match status" value="1"/>
</dbReference>
<keyword evidence="11" id="KW-0670">Pyruvate</keyword>
<feature type="binding site" evidence="10">
    <location>
        <position position="322"/>
    </location>
    <ligand>
        <name>ATP</name>
        <dbReference type="ChEBI" id="CHEBI:30616"/>
    </ligand>
</feature>